<proteinExistence type="predicted"/>
<keyword evidence="2" id="KW-0812">Transmembrane</keyword>
<keyword evidence="2" id="KW-0472">Membrane</keyword>
<dbReference type="EMBL" id="NQVN01000013">
    <property type="protein sequence ID" value="PIO97973.1"/>
    <property type="molecule type" value="Genomic_DNA"/>
</dbReference>
<keyword evidence="4" id="KW-1185">Reference proteome</keyword>
<feature type="region of interest" description="Disordered" evidence="1">
    <location>
        <begin position="1"/>
        <end position="90"/>
    </location>
</feature>
<organism evidence="3 4">
    <name type="scientific">Pleomorphomonas carboxyditropha</name>
    <dbReference type="NCBI Taxonomy" id="2023338"/>
    <lineage>
        <taxon>Bacteria</taxon>
        <taxon>Pseudomonadati</taxon>
        <taxon>Pseudomonadota</taxon>
        <taxon>Alphaproteobacteria</taxon>
        <taxon>Hyphomicrobiales</taxon>
        <taxon>Pleomorphomonadaceae</taxon>
        <taxon>Pleomorphomonas</taxon>
    </lineage>
</organism>
<accession>A0A2G9WTF0</accession>
<feature type="compositionally biased region" description="Basic and acidic residues" evidence="1">
    <location>
        <begin position="50"/>
        <end position="61"/>
    </location>
</feature>
<reference evidence="3 4" key="1">
    <citation type="submission" date="2017-08" db="EMBL/GenBank/DDBJ databases">
        <title>Pleomorphomonas carboxidotrophicus sp. nov., a new mesophilic hydrogenogenic carboxidotroph.</title>
        <authorList>
            <person name="Esquivel-Elizondo S."/>
            <person name="Krajmalnik-Brown R."/>
            <person name="Maldonado J."/>
        </authorList>
    </citation>
    <scope>NUCLEOTIDE SEQUENCE [LARGE SCALE GENOMIC DNA]</scope>
    <source>
        <strain evidence="3 4">SVCO-16</strain>
    </source>
</reference>
<comment type="caution">
    <text evidence="3">The sequence shown here is derived from an EMBL/GenBank/DDBJ whole genome shotgun (WGS) entry which is preliminary data.</text>
</comment>
<name>A0A2G9WTF0_9HYPH</name>
<keyword evidence="2" id="KW-1133">Transmembrane helix</keyword>
<evidence type="ECO:0000256" key="2">
    <source>
        <dbReference type="SAM" id="Phobius"/>
    </source>
</evidence>
<dbReference type="OrthoDB" id="8450100at2"/>
<gene>
    <name evidence="3" type="ORF">CJ014_17775</name>
</gene>
<evidence type="ECO:0000256" key="1">
    <source>
        <dbReference type="SAM" id="MobiDB-lite"/>
    </source>
</evidence>
<sequence length="149" mass="15735">MPQTPRIDLVDDDKGHTMNLHARNIEPDLGPLLDLTDDLPDQDASGYGKTEPRLEADDRKKPGLAFGPMDRIGPESPLPADKPSRRDSVAAAPSGSALLTAWGGFWRAVVIGIVSGTVGGVVGAFTLVWLTGAGWSVFAKLLVDAIGHL</sequence>
<dbReference type="AlphaFoldDB" id="A0A2G9WTF0"/>
<evidence type="ECO:0000313" key="4">
    <source>
        <dbReference type="Proteomes" id="UP000231070"/>
    </source>
</evidence>
<feature type="transmembrane region" description="Helical" evidence="2">
    <location>
        <begin position="105"/>
        <end position="130"/>
    </location>
</feature>
<evidence type="ECO:0000313" key="3">
    <source>
        <dbReference type="EMBL" id="PIO97973.1"/>
    </source>
</evidence>
<protein>
    <submittedName>
        <fullName evidence="3">Uncharacterized protein</fullName>
    </submittedName>
</protein>
<dbReference type="Proteomes" id="UP000231070">
    <property type="component" value="Unassembled WGS sequence"/>
</dbReference>